<organism evidence="1 2">
    <name type="scientific">Pseudomonas laurylsulfativorans</name>
    <dbReference type="NCBI Taxonomy" id="1943631"/>
    <lineage>
        <taxon>Bacteria</taxon>
        <taxon>Pseudomonadati</taxon>
        <taxon>Pseudomonadota</taxon>
        <taxon>Gammaproteobacteria</taxon>
        <taxon>Pseudomonadales</taxon>
        <taxon>Pseudomonadaceae</taxon>
        <taxon>Pseudomonas</taxon>
    </lineage>
</organism>
<reference evidence="2" key="1">
    <citation type="submission" date="2017-02" db="EMBL/GenBank/DDBJ databases">
        <authorList>
            <person name="Furmanczyk E.M."/>
        </authorList>
    </citation>
    <scope>NUCLEOTIDE SEQUENCE [LARGE SCALE GENOMIC DNA]</scope>
    <source>
        <strain evidence="2">AP3_22</strain>
    </source>
</reference>
<evidence type="ECO:0000313" key="2">
    <source>
        <dbReference type="Proteomes" id="UP000237440"/>
    </source>
</evidence>
<dbReference type="RefSeq" id="WP_103396084.1">
    <property type="nucleotide sequence ID" value="NZ_MUJK01000005.1"/>
</dbReference>
<dbReference type="EMBL" id="MUJK01000005">
    <property type="protein sequence ID" value="POF41206.1"/>
    <property type="molecule type" value="Genomic_DNA"/>
</dbReference>
<dbReference type="Proteomes" id="UP000237440">
    <property type="component" value="Unassembled WGS sequence"/>
</dbReference>
<gene>
    <name evidence="1" type="ORF">B0D71_18415</name>
</gene>
<accession>A0A2S3VML9</accession>
<protein>
    <submittedName>
        <fullName evidence="1">Uncharacterized protein</fullName>
    </submittedName>
</protein>
<dbReference type="AlphaFoldDB" id="A0A2S3VML9"/>
<name>A0A2S3VML9_9PSED</name>
<comment type="caution">
    <text evidence="1">The sequence shown here is derived from an EMBL/GenBank/DDBJ whole genome shotgun (WGS) entry which is preliminary data.</text>
</comment>
<sequence length="63" mass="7193">MTIPTPSQIALSTLEQAQGIMLQWFVPEGISAEQAMEKLLPILDNQTLMHAMRELRKEMEKKP</sequence>
<proteinExistence type="predicted"/>
<evidence type="ECO:0000313" key="1">
    <source>
        <dbReference type="EMBL" id="POF41206.1"/>
    </source>
</evidence>
<keyword evidence="2" id="KW-1185">Reference proteome</keyword>